<dbReference type="PROSITE" id="PS51050">
    <property type="entry name" value="ZF_CW"/>
    <property type="match status" value="1"/>
</dbReference>
<feature type="compositionally biased region" description="Polar residues" evidence="13">
    <location>
        <begin position="37"/>
        <end position="47"/>
    </location>
</feature>
<name>A0A4Y7I9P8_PAPSO</name>
<keyword evidence="4" id="KW-0479">Metal-binding</keyword>
<dbReference type="AlphaFoldDB" id="A0A4Y7I9P8"/>
<gene>
    <name evidence="15" type="ORF">C5167_037172</name>
</gene>
<dbReference type="InterPro" id="IPR045261">
    <property type="entry name" value="MORC_ATPase"/>
</dbReference>
<evidence type="ECO:0000256" key="5">
    <source>
        <dbReference type="ARBA" id="ARBA00022759"/>
    </source>
</evidence>
<keyword evidence="3" id="KW-0540">Nuclease</keyword>
<evidence type="ECO:0000256" key="4">
    <source>
        <dbReference type="ARBA" id="ARBA00022723"/>
    </source>
</evidence>
<dbReference type="GO" id="GO:0031349">
    <property type="term" value="P:positive regulation of defense response"/>
    <property type="evidence" value="ECO:0007669"/>
    <property type="project" value="UniProtKB-ARBA"/>
</dbReference>
<dbReference type="Proteomes" id="UP000316621">
    <property type="component" value="Chromosome 1"/>
</dbReference>
<evidence type="ECO:0000256" key="11">
    <source>
        <dbReference type="ARBA" id="ARBA00023204"/>
    </source>
</evidence>
<dbReference type="Pfam" id="PF17942">
    <property type="entry name" value="Morc6_S5"/>
    <property type="match status" value="1"/>
</dbReference>
<evidence type="ECO:0000313" key="16">
    <source>
        <dbReference type="Proteomes" id="UP000316621"/>
    </source>
</evidence>
<proteinExistence type="inferred from homology"/>
<dbReference type="Pfam" id="PF07496">
    <property type="entry name" value="zf-CW"/>
    <property type="match status" value="1"/>
</dbReference>
<keyword evidence="12" id="KW-0539">Nucleus</keyword>
<evidence type="ECO:0000256" key="3">
    <source>
        <dbReference type="ARBA" id="ARBA00022722"/>
    </source>
</evidence>
<dbReference type="SUPFAM" id="SSF55874">
    <property type="entry name" value="ATPase domain of HSP90 chaperone/DNA topoisomerase II/histidine kinase"/>
    <property type="match status" value="1"/>
</dbReference>
<keyword evidence="11" id="KW-0234">DNA repair</keyword>
<accession>A0A4Y7I9P8</accession>
<comment type="subcellular location">
    <subcellularLocation>
        <location evidence="1">Nucleus</location>
    </subcellularLocation>
</comment>
<evidence type="ECO:0000256" key="12">
    <source>
        <dbReference type="ARBA" id="ARBA00023242"/>
    </source>
</evidence>
<dbReference type="GO" id="GO:0004519">
    <property type="term" value="F:endonuclease activity"/>
    <property type="evidence" value="ECO:0007669"/>
    <property type="project" value="UniProtKB-KW"/>
</dbReference>
<dbReference type="Gramene" id="RZC44218">
    <property type="protein sequence ID" value="RZC44218"/>
    <property type="gene ID" value="C5167_037172"/>
</dbReference>
<feature type="region of interest" description="Disordered" evidence="13">
    <location>
        <begin position="1"/>
        <end position="76"/>
    </location>
</feature>
<feature type="domain" description="CW-type" evidence="14">
    <location>
        <begin position="497"/>
        <end position="548"/>
    </location>
</feature>
<keyword evidence="6" id="KW-0227">DNA damage</keyword>
<evidence type="ECO:0000256" key="7">
    <source>
        <dbReference type="ARBA" id="ARBA00022771"/>
    </source>
</evidence>
<dbReference type="GO" id="GO:0008270">
    <property type="term" value="F:zinc ion binding"/>
    <property type="evidence" value="ECO:0007669"/>
    <property type="project" value="UniProtKB-KW"/>
</dbReference>
<evidence type="ECO:0000256" key="9">
    <source>
        <dbReference type="ARBA" id="ARBA00023054"/>
    </source>
</evidence>
<keyword evidence="8" id="KW-0862">Zinc</keyword>
<keyword evidence="16" id="KW-1185">Reference proteome</keyword>
<reference evidence="15 16" key="1">
    <citation type="journal article" date="2018" name="Science">
        <title>The opium poppy genome and morphinan production.</title>
        <authorList>
            <person name="Guo L."/>
            <person name="Winzer T."/>
            <person name="Yang X."/>
            <person name="Li Y."/>
            <person name="Ning Z."/>
            <person name="He Z."/>
            <person name="Teodor R."/>
            <person name="Lu Y."/>
            <person name="Bowser T.A."/>
            <person name="Graham I.A."/>
            <person name="Ye K."/>
        </authorList>
    </citation>
    <scope>NUCLEOTIDE SEQUENCE [LARGE SCALE GENOMIC DNA]</scope>
    <source>
        <strain evidence="16">cv. HN1</strain>
        <tissue evidence="15">Leaves</tissue>
    </source>
</reference>
<dbReference type="OMA" id="DCVKKNF"/>
<keyword evidence="10" id="KW-0943">RNA-mediated gene silencing</keyword>
<dbReference type="PANTHER" id="PTHR23336">
    <property type="entry name" value="ZINC FINGER CW-TYPE COILED-COIL DOMAIN PROTEIN 3"/>
    <property type="match status" value="1"/>
</dbReference>
<keyword evidence="5" id="KW-0255">Endonuclease</keyword>
<keyword evidence="7" id="KW-0863">Zinc-finger</keyword>
<dbReference type="GO" id="GO:0016887">
    <property type="term" value="F:ATP hydrolysis activity"/>
    <property type="evidence" value="ECO:0007669"/>
    <property type="project" value="InterPro"/>
</dbReference>
<dbReference type="Gene3D" id="3.30.40.100">
    <property type="match status" value="1"/>
</dbReference>
<evidence type="ECO:0000256" key="1">
    <source>
        <dbReference type="ARBA" id="ARBA00004123"/>
    </source>
</evidence>
<organism evidence="15 16">
    <name type="scientific">Papaver somniferum</name>
    <name type="common">Opium poppy</name>
    <dbReference type="NCBI Taxonomy" id="3469"/>
    <lineage>
        <taxon>Eukaryota</taxon>
        <taxon>Viridiplantae</taxon>
        <taxon>Streptophyta</taxon>
        <taxon>Embryophyta</taxon>
        <taxon>Tracheophyta</taxon>
        <taxon>Spermatophyta</taxon>
        <taxon>Magnoliopsida</taxon>
        <taxon>Ranunculales</taxon>
        <taxon>Papaveraceae</taxon>
        <taxon>Papaveroideae</taxon>
        <taxon>Papaver</taxon>
    </lineage>
</organism>
<dbReference type="GO" id="GO:0005634">
    <property type="term" value="C:nucleus"/>
    <property type="evidence" value="ECO:0007669"/>
    <property type="project" value="UniProtKB-SubCell"/>
</dbReference>
<evidence type="ECO:0000313" key="15">
    <source>
        <dbReference type="EMBL" id="RZC44218.1"/>
    </source>
</evidence>
<sequence length="554" mass="63387">MMRARRNVVSPHAKSCEACESNGCGSAKRKRGRSKEGSVTRTTQGPSSVPAKSDTTRSLVKRKPRKPTKKGKDANAHASPSNLLYSLCRIGFLRAIPDHWVCEFVEKASKSNKISKNKDDCVKKNFVRANPSYLNTLGNAHSEWCFGAIAELVDYSRDAKATEIKISVELQYSKTHDKGIPMLLIIDDGHGMAHEDLIAMLSFGCKKPVESDLDRIGKFGIGFKNLELPVVSYQRHGIYMDVDRSVHSEETIAYHLTATKEFSPFNEYFIGEKLGLFGAEGQGTQIYIWNLEEWGSECHLEWTKYNDDGDSSEEGDILIRSRRARKRPGQFSKQVPLDYSLRSYLEVVFLNTRMKIYVQGSLVKSFPLAKSLNETKIIRGDIMGKPIQLILGRRQKERELMNGGMFLYWRGRLIEAYKRVGGMMHTSDVGRGVIIVADVTEVMRDGNHDLINNTKQAFQESPAYTMLEDWLGDRTDEYWDEHFEQLREKKGKKKAEYKPDNEWVQYEECRKWRILTTDYRTESPSQKWYFCDMPPLRGDCETPEDELVPGVCFD</sequence>
<dbReference type="InterPro" id="IPR041006">
    <property type="entry name" value="Morc_S5"/>
</dbReference>
<evidence type="ECO:0000259" key="14">
    <source>
        <dbReference type="PROSITE" id="PS51050"/>
    </source>
</evidence>
<dbReference type="EMBL" id="CM010715">
    <property type="protein sequence ID" value="RZC44218.1"/>
    <property type="molecule type" value="Genomic_DNA"/>
</dbReference>
<evidence type="ECO:0000256" key="6">
    <source>
        <dbReference type="ARBA" id="ARBA00022763"/>
    </source>
</evidence>
<dbReference type="GO" id="GO:0031047">
    <property type="term" value="P:regulatory ncRNA-mediated gene silencing"/>
    <property type="evidence" value="ECO:0007669"/>
    <property type="project" value="UniProtKB-KW"/>
</dbReference>
<dbReference type="Pfam" id="PF13589">
    <property type="entry name" value="HATPase_c_3"/>
    <property type="match status" value="1"/>
</dbReference>
<evidence type="ECO:0000256" key="13">
    <source>
        <dbReference type="SAM" id="MobiDB-lite"/>
    </source>
</evidence>
<comment type="similarity">
    <text evidence="2">Belongs to the MORC ATPase protein family.</text>
</comment>
<dbReference type="InterPro" id="IPR036890">
    <property type="entry name" value="HATPase_C_sf"/>
</dbReference>
<evidence type="ECO:0000256" key="10">
    <source>
        <dbReference type="ARBA" id="ARBA00023158"/>
    </source>
</evidence>
<dbReference type="Gene3D" id="3.30.565.10">
    <property type="entry name" value="Histidine kinase-like ATPase, C-terminal domain"/>
    <property type="match status" value="1"/>
</dbReference>
<evidence type="ECO:0000256" key="8">
    <source>
        <dbReference type="ARBA" id="ARBA00022833"/>
    </source>
</evidence>
<dbReference type="PANTHER" id="PTHR23336:SF11">
    <property type="entry name" value="OS06G0622000 PROTEIN"/>
    <property type="match status" value="1"/>
</dbReference>
<keyword evidence="5" id="KW-0378">Hydrolase</keyword>
<evidence type="ECO:0000256" key="2">
    <source>
        <dbReference type="ARBA" id="ARBA00007845"/>
    </source>
</evidence>
<keyword evidence="9" id="KW-0175">Coiled coil</keyword>
<protein>
    <recommendedName>
        <fullName evidence="14">CW-type domain-containing protein</fullName>
    </recommendedName>
</protein>
<dbReference type="GO" id="GO:0006281">
    <property type="term" value="P:DNA repair"/>
    <property type="evidence" value="ECO:0007669"/>
    <property type="project" value="UniProtKB-KW"/>
</dbReference>
<feature type="compositionally biased region" description="Basic residues" evidence="13">
    <location>
        <begin position="59"/>
        <end position="69"/>
    </location>
</feature>
<dbReference type="InterPro" id="IPR011124">
    <property type="entry name" value="Znf_CW"/>
</dbReference>